<sequence>TPGLFWDGPRSFEPRSDDEADLITSFLSLAPTSLQPSAPHKWGRFIHVIFGVNRPHKHGGPSVESGFELGALRIRRSDQ</sequence>
<dbReference type="AlphaFoldDB" id="A0A4Y2R093"/>
<feature type="non-terminal residue" evidence="1">
    <location>
        <position position="1"/>
    </location>
</feature>
<dbReference type="Proteomes" id="UP000499080">
    <property type="component" value="Unassembled WGS sequence"/>
</dbReference>
<accession>A0A4Y2R093</accession>
<evidence type="ECO:0000313" key="2">
    <source>
        <dbReference type="Proteomes" id="UP000499080"/>
    </source>
</evidence>
<gene>
    <name evidence="1" type="ORF">AVEN_17298_1</name>
</gene>
<dbReference type="EMBL" id="BGPR01141765">
    <property type="protein sequence ID" value="GBN69097.1"/>
    <property type="molecule type" value="Genomic_DNA"/>
</dbReference>
<keyword evidence="2" id="KW-1185">Reference proteome</keyword>
<evidence type="ECO:0000313" key="1">
    <source>
        <dbReference type="EMBL" id="GBN69097.1"/>
    </source>
</evidence>
<reference evidence="1 2" key="1">
    <citation type="journal article" date="2019" name="Sci. Rep.">
        <title>Orb-weaving spider Araneus ventricosus genome elucidates the spidroin gene catalogue.</title>
        <authorList>
            <person name="Kono N."/>
            <person name="Nakamura H."/>
            <person name="Ohtoshi R."/>
            <person name="Moran D.A.P."/>
            <person name="Shinohara A."/>
            <person name="Yoshida Y."/>
            <person name="Fujiwara M."/>
            <person name="Mori M."/>
            <person name="Tomita M."/>
            <person name="Arakawa K."/>
        </authorList>
    </citation>
    <scope>NUCLEOTIDE SEQUENCE [LARGE SCALE GENOMIC DNA]</scope>
</reference>
<comment type="caution">
    <text evidence="1">The sequence shown here is derived from an EMBL/GenBank/DDBJ whole genome shotgun (WGS) entry which is preliminary data.</text>
</comment>
<protein>
    <submittedName>
        <fullName evidence="1">Uncharacterized protein</fullName>
    </submittedName>
</protein>
<name>A0A4Y2R093_ARAVE</name>
<organism evidence="1 2">
    <name type="scientific">Araneus ventricosus</name>
    <name type="common">Orbweaver spider</name>
    <name type="synonym">Epeira ventricosa</name>
    <dbReference type="NCBI Taxonomy" id="182803"/>
    <lineage>
        <taxon>Eukaryota</taxon>
        <taxon>Metazoa</taxon>
        <taxon>Ecdysozoa</taxon>
        <taxon>Arthropoda</taxon>
        <taxon>Chelicerata</taxon>
        <taxon>Arachnida</taxon>
        <taxon>Araneae</taxon>
        <taxon>Araneomorphae</taxon>
        <taxon>Entelegynae</taxon>
        <taxon>Araneoidea</taxon>
        <taxon>Araneidae</taxon>
        <taxon>Araneus</taxon>
    </lineage>
</organism>
<proteinExistence type="predicted"/>